<dbReference type="Pfam" id="PF06309">
    <property type="entry name" value="Torsin"/>
    <property type="match status" value="1"/>
</dbReference>
<sequence>MSRMWVFWIMTVCSLEGKELHVSENLVTTICRLELCWARIWLGYMGRVPDKTKQWNRLEENRIYLHSKSFLLDDSLREHLFGQHIAHSVILGALKAHFREDARPKKALALSLHGLSGTGKTYTSQFIINSLFKKGPKSKYAHFFTGRNHFSMESKTDIYKLDLIDWIRGNVSECDRSLFVFDEVDKMPKGMLDAIKPFLDYHEEINGVDFRKATFIFLSNTGGNLIVEKLLHMWENGTKREDIKLKDFEELIRKGAFNEKGGFQRSETIESNLIDHYVPFLPLEESHVRQCIRAEFRNRGEKFPHEEYIREVLKYLTFGPEPHKLFSNSGCKRISSKVATVMEQILRDMDDNFHNSN</sequence>
<dbReference type="GO" id="GO:0016887">
    <property type="term" value="F:ATP hydrolysis activity"/>
    <property type="evidence" value="ECO:0007669"/>
    <property type="project" value="InterPro"/>
</dbReference>
<dbReference type="Gene3D" id="3.40.50.300">
    <property type="entry name" value="P-loop containing nucleotide triphosphate hydrolases"/>
    <property type="match status" value="1"/>
</dbReference>
<evidence type="ECO:0000256" key="2">
    <source>
        <dbReference type="SAM" id="SignalP"/>
    </source>
</evidence>
<evidence type="ECO:0000256" key="1">
    <source>
        <dbReference type="ARBA" id="ARBA00006235"/>
    </source>
</evidence>
<dbReference type="GO" id="GO:0005524">
    <property type="term" value="F:ATP binding"/>
    <property type="evidence" value="ECO:0007669"/>
    <property type="project" value="InterPro"/>
</dbReference>
<evidence type="ECO:0000259" key="3">
    <source>
        <dbReference type="Pfam" id="PF21376"/>
    </source>
</evidence>
<dbReference type="PANTHER" id="PTHR10760:SF2">
    <property type="entry name" value="LD13476P-RELATED"/>
    <property type="match status" value="1"/>
</dbReference>
<dbReference type="Pfam" id="PF21376">
    <property type="entry name" value="TOR1A_C"/>
    <property type="match status" value="1"/>
</dbReference>
<gene>
    <name evidence="4" type="ORF">Cfor_06284</name>
</gene>
<dbReference type="GO" id="GO:0012505">
    <property type="term" value="C:endomembrane system"/>
    <property type="evidence" value="ECO:0007669"/>
    <property type="project" value="UniProtKB-ARBA"/>
</dbReference>
<feature type="chain" id="PRO_5026807627" description="Torsin-1A C-terminal domain-containing protein" evidence="2">
    <location>
        <begin position="18"/>
        <end position="357"/>
    </location>
</feature>
<dbReference type="InParanoid" id="A0A6L2PGN7"/>
<comment type="caution">
    <text evidence="4">The sequence shown here is derived from an EMBL/GenBank/DDBJ whole genome shotgun (WGS) entry which is preliminary data.</text>
</comment>
<dbReference type="CDD" id="cd00009">
    <property type="entry name" value="AAA"/>
    <property type="match status" value="1"/>
</dbReference>
<dbReference type="PANTHER" id="PTHR10760">
    <property type="entry name" value="TORSIN"/>
    <property type="match status" value="1"/>
</dbReference>
<name>A0A6L2PGN7_COPFO</name>
<feature type="domain" description="Torsin-1A C-terminal" evidence="3">
    <location>
        <begin position="283"/>
        <end position="338"/>
    </location>
</feature>
<dbReference type="Proteomes" id="UP000502823">
    <property type="component" value="Unassembled WGS sequence"/>
</dbReference>
<dbReference type="GO" id="GO:0005737">
    <property type="term" value="C:cytoplasm"/>
    <property type="evidence" value="ECO:0007669"/>
    <property type="project" value="UniProtKB-ARBA"/>
</dbReference>
<dbReference type="InterPro" id="IPR010448">
    <property type="entry name" value="Torsin"/>
</dbReference>
<dbReference type="SUPFAM" id="SSF52540">
    <property type="entry name" value="P-loop containing nucleoside triphosphate hydrolases"/>
    <property type="match status" value="1"/>
</dbReference>
<comment type="similarity">
    <text evidence="1">Belongs to the ClpA/ClpB family. Torsin subfamily.</text>
</comment>
<dbReference type="FunCoup" id="A0A6L2PGN7">
    <property type="interactions" value="964"/>
</dbReference>
<feature type="signal peptide" evidence="2">
    <location>
        <begin position="1"/>
        <end position="17"/>
    </location>
</feature>
<evidence type="ECO:0000313" key="5">
    <source>
        <dbReference type="Proteomes" id="UP000502823"/>
    </source>
</evidence>
<organism evidence="4 5">
    <name type="scientific">Coptotermes formosanus</name>
    <name type="common">Formosan subterranean termite</name>
    <dbReference type="NCBI Taxonomy" id="36987"/>
    <lineage>
        <taxon>Eukaryota</taxon>
        <taxon>Metazoa</taxon>
        <taxon>Ecdysozoa</taxon>
        <taxon>Arthropoda</taxon>
        <taxon>Hexapoda</taxon>
        <taxon>Insecta</taxon>
        <taxon>Pterygota</taxon>
        <taxon>Neoptera</taxon>
        <taxon>Polyneoptera</taxon>
        <taxon>Dictyoptera</taxon>
        <taxon>Blattodea</taxon>
        <taxon>Blattoidea</taxon>
        <taxon>Termitoidae</taxon>
        <taxon>Rhinotermitidae</taxon>
        <taxon>Coptotermes</taxon>
    </lineage>
</organism>
<accession>A0A6L2PGN7</accession>
<dbReference type="InterPro" id="IPR049337">
    <property type="entry name" value="TOR1A_C"/>
</dbReference>
<dbReference type="AlphaFoldDB" id="A0A6L2PGN7"/>
<dbReference type="EMBL" id="BLKM01004546">
    <property type="protein sequence ID" value="GFG31729.1"/>
    <property type="molecule type" value="Genomic_DNA"/>
</dbReference>
<dbReference type="FunFam" id="3.40.50.300:FF:002370">
    <property type="entry name" value="Torsin family 3, member A"/>
    <property type="match status" value="1"/>
</dbReference>
<reference evidence="5" key="1">
    <citation type="submission" date="2020-01" db="EMBL/GenBank/DDBJ databases">
        <title>Draft genome sequence of the Termite Coptotermes fromosanus.</title>
        <authorList>
            <person name="Itakura S."/>
            <person name="Yosikawa Y."/>
            <person name="Umezawa K."/>
        </authorList>
    </citation>
    <scope>NUCLEOTIDE SEQUENCE [LARGE SCALE GENOMIC DNA]</scope>
</reference>
<keyword evidence="2" id="KW-0732">Signal</keyword>
<protein>
    <recommendedName>
        <fullName evidence="3">Torsin-1A C-terminal domain-containing protein</fullName>
    </recommendedName>
</protein>
<dbReference type="GO" id="GO:0071218">
    <property type="term" value="P:cellular response to misfolded protein"/>
    <property type="evidence" value="ECO:0007669"/>
    <property type="project" value="TreeGrafter"/>
</dbReference>
<dbReference type="OrthoDB" id="19623at2759"/>
<keyword evidence="5" id="KW-1185">Reference proteome</keyword>
<dbReference type="InterPro" id="IPR027417">
    <property type="entry name" value="P-loop_NTPase"/>
</dbReference>
<proteinExistence type="inferred from homology"/>
<evidence type="ECO:0000313" key="4">
    <source>
        <dbReference type="EMBL" id="GFG31729.1"/>
    </source>
</evidence>